<dbReference type="Proteomes" id="UP000000311">
    <property type="component" value="Unassembled WGS sequence"/>
</dbReference>
<dbReference type="AlphaFoldDB" id="E2B1G9"/>
<accession>E2B1G9</accession>
<reference evidence="2 3" key="1">
    <citation type="journal article" date="2010" name="Science">
        <title>Genomic comparison of the ants Camponotus floridanus and Harpegnathos saltator.</title>
        <authorList>
            <person name="Bonasio R."/>
            <person name="Zhang G."/>
            <person name="Ye C."/>
            <person name="Mutti N.S."/>
            <person name="Fang X."/>
            <person name="Qin N."/>
            <person name="Donahue G."/>
            <person name="Yang P."/>
            <person name="Li Q."/>
            <person name="Li C."/>
            <person name="Zhang P."/>
            <person name="Huang Z."/>
            <person name="Berger S.L."/>
            <person name="Reinberg D."/>
            <person name="Wang J."/>
            <person name="Liebig J."/>
        </authorList>
    </citation>
    <scope>NUCLEOTIDE SEQUENCE [LARGE SCALE GENOMIC DNA]</scope>
    <source>
        <strain evidence="3">C129</strain>
    </source>
</reference>
<organism evidence="3">
    <name type="scientific">Camponotus floridanus</name>
    <name type="common">Florida carpenter ant</name>
    <dbReference type="NCBI Taxonomy" id="104421"/>
    <lineage>
        <taxon>Eukaryota</taxon>
        <taxon>Metazoa</taxon>
        <taxon>Ecdysozoa</taxon>
        <taxon>Arthropoda</taxon>
        <taxon>Hexapoda</taxon>
        <taxon>Insecta</taxon>
        <taxon>Pterygota</taxon>
        <taxon>Neoptera</taxon>
        <taxon>Endopterygota</taxon>
        <taxon>Hymenoptera</taxon>
        <taxon>Apocrita</taxon>
        <taxon>Aculeata</taxon>
        <taxon>Formicoidea</taxon>
        <taxon>Formicidae</taxon>
        <taxon>Formicinae</taxon>
        <taxon>Camponotus</taxon>
    </lineage>
</organism>
<keyword evidence="3" id="KW-1185">Reference proteome</keyword>
<dbReference type="InParanoid" id="E2B1G9"/>
<evidence type="ECO:0000313" key="2">
    <source>
        <dbReference type="EMBL" id="EFN60477.1"/>
    </source>
</evidence>
<feature type="region of interest" description="Disordered" evidence="1">
    <location>
        <begin position="1"/>
        <end position="27"/>
    </location>
</feature>
<feature type="compositionally biased region" description="Basic and acidic residues" evidence="1">
    <location>
        <begin position="1"/>
        <end position="13"/>
    </location>
</feature>
<proteinExistence type="predicted"/>
<dbReference type="EMBL" id="GL444918">
    <property type="protein sequence ID" value="EFN60477.1"/>
    <property type="molecule type" value="Genomic_DNA"/>
</dbReference>
<protein>
    <submittedName>
        <fullName evidence="2">Uncharacterized protein</fullName>
    </submittedName>
</protein>
<evidence type="ECO:0000256" key="1">
    <source>
        <dbReference type="SAM" id="MobiDB-lite"/>
    </source>
</evidence>
<evidence type="ECO:0000313" key="3">
    <source>
        <dbReference type="Proteomes" id="UP000000311"/>
    </source>
</evidence>
<name>E2B1G9_CAMFO</name>
<gene>
    <name evidence="2" type="ORF">EAG_07706</name>
</gene>
<sequence length="999" mass="114220">MPRRSDTYPRNEHSSSSSEEDEEKPRSWRDILRRIPHRISLRELLHGTVVPHDFVDLGITNRGNCLFQFCREGLDEETASERLAYVRKGLSENRDRELVDLEWLIGSPCKTSLITCISERKKIMRRIRKMKIIKDHDLLLDIFVEKDEFSQFAERNTTVHPAITRKDDSESGEERRGGIGAKDGFRYRKDWEQDFPSYIPAASYPEIRTYSITDRFERVSVKTSSNAHEELALLIPPEVEMSYLRSLSDRVSRSVRNEALEKGYAVATCHKTVDGTHRSQSNCIENCVSGPSGNPLCIDMSLRRAVLYCRSPEPPGSGKWFGIRPVGQKRRGPMNVAPSSPVYLARRSCNEREELIATAFQKYSSMEKLFVLRHQEKSDLVSLKLNIQFRLPICNHHIRLSETEVTSIVFELVYLKRNTVFIKRHKAYFPAVGSDAGGIITVGACRETSKDVVCNDCKLGKHSFHAISQIVAPPIPFERNGESRSLRADDELISPSSAISELIFNGGNTQRVLEANFAAIQFNTDRLLLSKSKLPVLSQAESDFSELKGKLATGYIRLRQKWACTKDVTSGIQFVPRRWDRSYDAGLTRDKDTRQRCEVEAHVKEAKEESCQSFKQFPVFAAMFQRTRFTDACSCLQSYKLIDIDNAMRRAIDFRENPLNVTGVDSGILITIREEASPIFVNAPHAFVIAPDVDAILSHDYTMIFKFSHCSRKLIISAPQNGPFVRSASNLWSPTSKPVRAFRSIPASGTIAILDIVPFHDSSRFRPPTPGLSRIADPMGRESSDCEGFNKRAGCESVLNERKQKKVSQKFAPSLANTTQILTKMCPNLSQTDMYYNDIYYNAVPGPREYFWLRMRLTDKPISRWENFNVRCTAVLHIALQYLYYGLLRLHELLKHRMAFHAAGLFRLIISQEEPLLDGQYITVRPDLKQDTGFLVARAIRETRMRYEKYTERRKGEERVEGKESITCYACKIVSRTWARPRNDRCHDKIESLSRKNPG</sequence>